<protein>
    <recommendedName>
        <fullName evidence="6">LPXTG cell wall anchor domain-containing protein</fullName>
    </recommendedName>
</protein>
<keyword evidence="2" id="KW-0812">Transmembrane</keyword>
<dbReference type="EMBL" id="BMVB01000019">
    <property type="protein sequence ID" value="GHC64755.1"/>
    <property type="molecule type" value="Genomic_DNA"/>
</dbReference>
<accession>A0A918WP65</accession>
<proteinExistence type="predicted"/>
<evidence type="ECO:0000256" key="1">
    <source>
        <dbReference type="SAM" id="MobiDB-lite"/>
    </source>
</evidence>
<evidence type="ECO:0008006" key="6">
    <source>
        <dbReference type="Google" id="ProtNLM"/>
    </source>
</evidence>
<evidence type="ECO:0000256" key="2">
    <source>
        <dbReference type="SAM" id="Phobius"/>
    </source>
</evidence>
<evidence type="ECO:0000313" key="5">
    <source>
        <dbReference type="Proteomes" id="UP000646244"/>
    </source>
</evidence>
<evidence type="ECO:0000256" key="3">
    <source>
        <dbReference type="SAM" id="SignalP"/>
    </source>
</evidence>
<keyword evidence="3" id="KW-0732">Signal</keyword>
<reference evidence="4" key="2">
    <citation type="submission" date="2020-09" db="EMBL/GenBank/DDBJ databases">
        <authorList>
            <person name="Sun Q."/>
            <person name="Ohkuma M."/>
        </authorList>
    </citation>
    <scope>NUCLEOTIDE SEQUENCE</scope>
    <source>
        <strain evidence="4">JCM 4633</strain>
    </source>
</reference>
<feature type="transmembrane region" description="Helical" evidence="2">
    <location>
        <begin position="167"/>
        <end position="185"/>
    </location>
</feature>
<comment type="caution">
    <text evidence="4">The sequence shown here is derived from an EMBL/GenBank/DDBJ whole genome shotgun (WGS) entry which is preliminary data.</text>
</comment>
<reference evidence="4" key="1">
    <citation type="journal article" date="2014" name="Int. J. Syst. Evol. Microbiol.">
        <title>Complete genome sequence of Corynebacterium casei LMG S-19264T (=DSM 44701T), isolated from a smear-ripened cheese.</title>
        <authorList>
            <consortium name="US DOE Joint Genome Institute (JGI-PGF)"/>
            <person name="Walter F."/>
            <person name="Albersmeier A."/>
            <person name="Kalinowski J."/>
            <person name="Ruckert C."/>
        </authorList>
    </citation>
    <scope>NUCLEOTIDE SEQUENCE</scope>
    <source>
        <strain evidence="4">JCM 4633</strain>
    </source>
</reference>
<dbReference type="Proteomes" id="UP000646244">
    <property type="component" value="Unassembled WGS sequence"/>
</dbReference>
<organism evidence="4 5">
    <name type="scientific">Streptomyces cinnamoneus</name>
    <name type="common">Streptoverticillium cinnamoneum</name>
    <dbReference type="NCBI Taxonomy" id="53446"/>
    <lineage>
        <taxon>Bacteria</taxon>
        <taxon>Bacillati</taxon>
        <taxon>Actinomycetota</taxon>
        <taxon>Actinomycetes</taxon>
        <taxon>Kitasatosporales</taxon>
        <taxon>Streptomycetaceae</taxon>
        <taxon>Streptomyces</taxon>
        <taxon>Streptomyces cinnamoneus group</taxon>
    </lineage>
</organism>
<keyword evidence="2" id="KW-1133">Transmembrane helix</keyword>
<evidence type="ECO:0000313" key="4">
    <source>
        <dbReference type="EMBL" id="GHC64755.1"/>
    </source>
</evidence>
<dbReference type="RefSeq" id="WP_190111919.1">
    <property type="nucleotide sequence ID" value="NZ_BMVB01000019.1"/>
</dbReference>
<feature type="chain" id="PRO_5037068513" description="LPXTG cell wall anchor domain-containing protein" evidence="3">
    <location>
        <begin position="27"/>
        <end position="191"/>
    </location>
</feature>
<sequence length="191" mass="18655">MRTARVLTGAVLAIAALGLPYAPALADTFGKLEMSPSSVRPGATVTVNTTACGSDGHGTGDASAVGGPASFELRPGTHKEDAVGQFMVPEAAKPGTYGIGAKCDNGKEATGDLVVTAGRGSSSPSAMPSAVPSAKPSAMPSTPASPPMGGMKTGVGGTSDSSGTVEIVAGAAVLATAAVAGAWFLRRRNQV</sequence>
<gene>
    <name evidence="4" type="ORF">GCM10010507_47760</name>
</gene>
<keyword evidence="2" id="KW-0472">Membrane</keyword>
<feature type="signal peptide" evidence="3">
    <location>
        <begin position="1"/>
        <end position="26"/>
    </location>
</feature>
<dbReference type="AlphaFoldDB" id="A0A918WP65"/>
<name>A0A918WP65_STRCJ</name>
<feature type="region of interest" description="Disordered" evidence="1">
    <location>
        <begin position="119"/>
        <end position="149"/>
    </location>
</feature>
<feature type="compositionally biased region" description="Low complexity" evidence="1">
    <location>
        <begin position="121"/>
        <end position="142"/>
    </location>
</feature>